<keyword evidence="4" id="KW-1185">Reference proteome</keyword>
<evidence type="ECO:0000313" key="1">
    <source>
        <dbReference type="EMBL" id="GLS44415.1"/>
    </source>
</evidence>
<dbReference type="EMBL" id="BSPG01000011">
    <property type="protein sequence ID" value="GLS44415.1"/>
    <property type="molecule type" value="Genomic_DNA"/>
</dbReference>
<gene>
    <name evidence="1" type="ORF">GCM10007884_24030</name>
    <name evidence="2" type="ORF">GGR33_004605</name>
</gene>
<dbReference type="AlphaFoldDB" id="A0A7W6F915"/>
<reference evidence="1" key="1">
    <citation type="journal article" date="2014" name="Int. J. Syst. Evol. Microbiol.">
        <title>Complete genome of a new Firmicutes species belonging to the dominant human colonic microbiota ('Ruminococcus bicirculans') reveals two chromosomes and a selective capacity to utilize plant glucans.</title>
        <authorList>
            <consortium name="NISC Comparative Sequencing Program"/>
            <person name="Wegmann U."/>
            <person name="Louis P."/>
            <person name="Goesmann A."/>
            <person name="Henrissat B."/>
            <person name="Duncan S.H."/>
            <person name="Flint H.J."/>
        </authorList>
    </citation>
    <scope>NUCLEOTIDE SEQUENCE</scope>
    <source>
        <strain evidence="1">NBRC 107710</strain>
    </source>
</reference>
<reference evidence="1" key="4">
    <citation type="submission" date="2023-01" db="EMBL/GenBank/DDBJ databases">
        <title>Draft genome sequence of Methylobacterium brachythecii strain NBRC 107710.</title>
        <authorList>
            <person name="Sun Q."/>
            <person name="Mori K."/>
        </authorList>
    </citation>
    <scope>NUCLEOTIDE SEQUENCE</scope>
    <source>
        <strain evidence="1">NBRC 107710</strain>
    </source>
</reference>
<organism evidence="2 3">
    <name type="scientific">Methylobacterium brachythecii</name>
    <dbReference type="NCBI Taxonomy" id="1176177"/>
    <lineage>
        <taxon>Bacteria</taxon>
        <taxon>Pseudomonadati</taxon>
        <taxon>Pseudomonadota</taxon>
        <taxon>Alphaproteobacteria</taxon>
        <taxon>Hyphomicrobiales</taxon>
        <taxon>Methylobacteriaceae</taxon>
        <taxon>Methylobacterium</taxon>
    </lineage>
</organism>
<reference evidence="2 3" key="3">
    <citation type="submission" date="2020-08" db="EMBL/GenBank/DDBJ databases">
        <title>Genomic Encyclopedia of Type Strains, Phase IV (KMG-IV): sequencing the most valuable type-strain genomes for metagenomic binning, comparative biology and taxonomic classification.</title>
        <authorList>
            <person name="Goeker M."/>
        </authorList>
    </citation>
    <scope>NUCLEOTIDE SEQUENCE [LARGE SCALE GENOMIC DNA]</scope>
    <source>
        <strain evidence="2 3">DSM 24105</strain>
    </source>
</reference>
<proteinExistence type="predicted"/>
<accession>A0A7W6F915</accession>
<protein>
    <submittedName>
        <fullName evidence="2">Putative coiled-coil protein SlyX</fullName>
    </submittedName>
</protein>
<dbReference type="RefSeq" id="WP_183510909.1">
    <property type="nucleotide sequence ID" value="NZ_BSPG01000011.1"/>
</dbReference>
<dbReference type="Proteomes" id="UP001156881">
    <property type="component" value="Unassembled WGS sequence"/>
</dbReference>
<dbReference type="EMBL" id="JACIDN010000010">
    <property type="protein sequence ID" value="MBB3905077.1"/>
    <property type="molecule type" value="Genomic_DNA"/>
</dbReference>
<comment type="caution">
    <text evidence="2">The sequence shown here is derived from an EMBL/GenBank/DDBJ whole genome shotgun (WGS) entry which is preliminary data.</text>
</comment>
<dbReference type="Proteomes" id="UP000517759">
    <property type="component" value="Unassembled WGS sequence"/>
</dbReference>
<name>A0A7W6F915_9HYPH</name>
<evidence type="ECO:0000313" key="4">
    <source>
        <dbReference type="Proteomes" id="UP001156881"/>
    </source>
</evidence>
<reference evidence="4" key="2">
    <citation type="journal article" date="2019" name="Int. J. Syst. Evol. Microbiol.">
        <title>The Global Catalogue of Microorganisms (GCM) 10K type strain sequencing project: providing services to taxonomists for standard genome sequencing and annotation.</title>
        <authorList>
            <consortium name="The Broad Institute Genomics Platform"/>
            <consortium name="The Broad Institute Genome Sequencing Center for Infectious Disease"/>
            <person name="Wu L."/>
            <person name="Ma J."/>
        </authorList>
    </citation>
    <scope>NUCLEOTIDE SEQUENCE [LARGE SCALE GENOMIC DNA]</scope>
    <source>
        <strain evidence="4">NBRC 107710</strain>
    </source>
</reference>
<evidence type="ECO:0000313" key="3">
    <source>
        <dbReference type="Proteomes" id="UP000517759"/>
    </source>
</evidence>
<sequence>MSDRAIANLLGQVTAEAAAAMLHKRGVGLLSIKTDTGLVEVLNDVLREHQIRLARAPTDFDAVRAELARLIDRAIADPFHPPHLDCVSAQSRALGERLARNRLKAAE</sequence>
<evidence type="ECO:0000313" key="2">
    <source>
        <dbReference type="EMBL" id="MBB3905077.1"/>
    </source>
</evidence>